<accession>J9FKL3</accession>
<dbReference type="AlphaFoldDB" id="J9FKL3"/>
<sequence>MPENESKNSEKASIVRFTLGGSAGSVKARAAAGVEVHSAQEKEVRSIYAVVFNDSQAGTVTSEQNTDQLYRCVEAKTVEGTSTYEFEVG</sequence>
<proteinExistence type="predicted"/>
<evidence type="ECO:0000313" key="1">
    <source>
        <dbReference type="EMBL" id="EJW95441.1"/>
    </source>
</evidence>
<gene>
    <name evidence="1" type="ORF">EVA_16451</name>
</gene>
<dbReference type="EMBL" id="AMCI01005806">
    <property type="protein sequence ID" value="EJW95441.1"/>
    <property type="molecule type" value="Genomic_DNA"/>
</dbReference>
<feature type="non-terminal residue" evidence="1">
    <location>
        <position position="89"/>
    </location>
</feature>
<organism evidence="1">
    <name type="scientific">gut metagenome</name>
    <dbReference type="NCBI Taxonomy" id="749906"/>
    <lineage>
        <taxon>unclassified sequences</taxon>
        <taxon>metagenomes</taxon>
        <taxon>organismal metagenomes</taxon>
    </lineage>
</organism>
<name>J9FKL3_9ZZZZ</name>
<reference evidence="1" key="1">
    <citation type="journal article" date="2012" name="PLoS ONE">
        <title>Gene sets for utilization of primary and secondary nutrition supplies in the distal gut of endangered iberian lynx.</title>
        <authorList>
            <person name="Alcaide M."/>
            <person name="Messina E."/>
            <person name="Richter M."/>
            <person name="Bargiela R."/>
            <person name="Peplies J."/>
            <person name="Huws S.A."/>
            <person name="Newbold C.J."/>
            <person name="Golyshin P.N."/>
            <person name="Simon M.A."/>
            <person name="Lopez G."/>
            <person name="Yakimov M.M."/>
            <person name="Ferrer M."/>
        </authorList>
    </citation>
    <scope>NUCLEOTIDE SEQUENCE</scope>
</reference>
<protein>
    <submittedName>
        <fullName evidence="1">Uncharacterized protein</fullName>
    </submittedName>
</protein>
<comment type="caution">
    <text evidence="1">The sequence shown here is derived from an EMBL/GenBank/DDBJ whole genome shotgun (WGS) entry which is preliminary data.</text>
</comment>